<name>A0A1G8YVM6_9EURY</name>
<dbReference type="InterPro" id="IPR036388">
    <property type="entry name" value="WH-like_DNA-bd_sf"/>
</dbReference>
<accession>A0A1G8YVM6</accession>
<protein>
    <submittedName>
        <fullName evidence="2">B-block binding subunit of TFIIIC</fullName>
    </submittedName>
</protein>
<gene>
    <name evidence="2" type="ORF">SAMN04488571_103229</name>
</gene>
<evidence type="ECO:0000259" key="1">
    <source>
        <dbReference type="Pfam" id="PF04182"/>
    </source>
</evidence>
<dbReference type="AlphaFoldDB" id="A0A1G8YVM6"/>
<sequence length="114" mass="13059">MSDQEEEALKVIQSHRQGVLQSELWKLLDIDSRKCSRIVKRLLDAGLIERIEFRSDGIKTYLLRAKKQAIDPCLILAGGEILPCIGCDQECTPEDCALLFDWMYQLALEEYQGE</sequence>
<keyword evidence="3" id="KW-1185">Reference proteome</keyword>
<dbReference type="Gene3D" id="1.10.10.10">
    <property type="entry name" value="Winged helix-like DNA-binding domain superfamily/Winged helix DNA-binding domain"/>
    <property type="match status" value="1"/>
</dbReference>
<dbReference type="OrthoDB" id="31046at2157"/>
<organism evidence="2 3">
    <name type="scientific">Methanoculleus thermophilus</name>
    <dbReference type="NCBI Taxonomy" id="2200"/>
    <lineage>
        <taxon>Archaea</taxon>
        <taxon>Methanobacteriati</taxon>
        <taxon>Methanobacteriota</taxon>
        <taxon>Stenosarchaea group</taxon>
        <taxon>Methanomicrobia</taxon>
        <taxon>Methanomicrobiales</taxon>
        <taxon>Methanomicrobiaceae</taxon>
        <taxon>Methanoculleus</taxon>
    </lineage>
</organism>
<dbReference type="EMBL" id="FNFT01000003">
    <property type="protein sequence ID" value="SDK06912.1"/>
    <property type="molecule type" value="Genomic_DNA"/>
</dbReference>
<feature type="domain" description="B-block binding subunit of TFIIIC" evidence="1">
    <location>
        <begin position="9"/>
        <end position="67"/>
    </location>
</feature>
<evidence type="ECO:0000313" key="2">
    <source>
        <dbReference type="EMBL" id="SDK06912.1"/>
    </source>
</evidence>
<evidence type="ECO:0000313" key="3">
    <source>
        <dbReference type="Proteomes" id="UP000326500"/>
    </source>
</evidence>
<dbReference type="InterPro" id="IPR036390">
    <property type="entry name" value="WH_DNA-bd_sf"/>
</dbReference>
<dbReference type="Pfam" id="PF04182">
    <property type="entry name" value="B-block_TFIIIC"/>
    <property type="match status" value="1"/>
</dbReference>
<dbReference type="RefSeq" id="WP_066953854.1">
    <property type="nucleotide sequence ID" value="NZ_BCNX01000003.1"/>
</dbReference>
<dbReference type="InterPro" id="IPR007309">
    <property type="entry name" value="TFIIIC_Bblock-bd"/>
</dbReference>
<dbReference type="SUPFAM" id="SSF46785">
    <property type="entry name" value="Winged helix' DNA-binding domain"/>
    <property type="match status" value="1"/>
</dbReference>
<proteinExistence type="predicted"/>
<reference evidence="2 3" key="1">
    <citation type="submission" date="2016-10" db="EMBL/GenBank/DDBJ databases">
        <authorList>
            <person name="Varghese N."/>
            <person name="Submissions S."/>
        </authorList>
    </citation>
    <scope>NUCLEOTIDE SEQUENCE [LARGE SCALE GENOMIC DNA]</scope>
    <source>
        <strain evidence="2 3">DSM 2373</strain>
    </source>
</reference>
<dbReference type="STRING" id="2200.GCA_001571405_00066"/>
<dbReference type="Proteomes" id="UP000326500">
    <property type="component" value="Unassembled WGS sequence"/>
</dbReference>